<dbReference type="InterPro" id="IPR036869">
    <property type="entry name" value="J_dom_sf"/>
</dbReference>
<name>A0A7R9U2F3_9STRA</name>
<evidence type="ECO:0000313" key="9">
    <source>
        <dbReference type="EMBL" id="CAD8252509.1"/>
    </source>
</evidence>
<keyword evidence="7" id="KW-0496">Mitochondrion</keyword>
<evidence type="ECO:0000256" key="8">
    <source>
        <dbReference type="ARBA" id="ARBA00023136"/>
    </source>
</evidence>
<proteinExistence type="inferred from homology"/>
<dbReference type="FunFam" id="1.10.287.110:FF:000006">
    <property type="entry name" value="Import inner membrane translocase subunit TIM16"/>
    <property type="match status" value="1"/>
</dbReference>
<dbReference type="Gene3D" id="1.10.287.110">
    <property type="entry name" value="DnaJ domain"/>
    <property type="match status" value="1"/>
</dbReference>
<evidence type="ECO:0000256" key="4">
    <source>
        <dbReference type="ARBA" id="ARBA00022792"/>
    </source>
</evidence>
<sequence>MAAGPFARLLAQAMIMGGTMFSRAFLKAYQEAVKNAQKGGAGAAAQGAIRRLKMQESEALGILNLKKPEVNAHAIQERFQHLYDVNDPSKGGSFYLQSKVFRAKEVLEYQMRNARNKAGGGAGESK</sequence>
<organism evidence="9">
    <name type="scientific">Pinguiococcus pyrenoidosus</name>
    <dbReference type="NCBI Taxonomy" id="172671"/>
    <lineage>
        <taxon>Eukaryota</taxon>
        <taxon>Sar</taxon>
        <taxon>Stramenopiles</taxon>
        <taxon>Ochrophyta</taxon>
        <taxon>Pinguiophyceae</taxon>
        <taxon>Pinguiochrysidales</taxon>
        <taxon>Pinguiochrysidaceae</taxon>
        <taxon>Pinguiococcus</taxon>
    </lineage>
</organism>
<accession>A0A7R9U2F3</accession>
<evidence type="ECO:0000256" key="1">
    <source>
        <dbReference type="ARBA" id="ARBA00004637"/>
    </source>
</evidence>
<comment type="similarity">
    <text evidence="2">Belongs to the TIM16/PAM16 family.</text>
</comment>
<protein>
    <recommendedName>
        <fullName evidence="10">Mitochondrial import inner membrane translocase subunit TIM16</fullName>
    </recommendedName>
</protein>
<reference evidence="9" key="1">
    <citation type="submission" date="2021-01" db="EMBL/GenBank/DDBJ databases">
        <authorList>
            <person name="Corre E."/>
            <person name="Pelletier E."/>
            <person name="Niang G."/>
            <person name="Scheremetjew M."/>
            <person name="Finn R."/>
            <person name="Kale V."/>
            <person name="Holt S."/>
            <person name="Cochrane G."/>
            <person name="Meng A."/>
            <person name="Brown T."/>
            <person name="Cohen L."/>
        </authorList>
    </citation>
    <scope>NUCLEOTIDE SEQUENCE</scope>
    <source>
        <strain evidence="9">CCMP2078</strain>
    </source>
</reference>
<dbReference type="InterPro" id="IPR005341">
    <property type="entry name" value="Tim16"/>
</dbReference>
<dbReference type="PANTHER" id="PTHR12388:SF0">
    <property type="entry name" value="MITOCHONDRIAL IMPORT INNER MEMBRANE TRANSLOCASE SUBUNIT TIM16"/>
    <property type="match status" value="1"/>
</dbReference>
<dbReference type="GO" id="GO:0030150">
    <property type="term" value="P:protein import into mitochondrial matrix"/>
    <property type="evidence" value="ECO:0007669"/>
    <property type="project" value="InterPro"/>
</dbReference>
<dbReference type="Pfam" id="PF03656">
    <property type="entry name" value="Pam16"/>
    <property type="match status" value="1"/>
</dbReference>
<keyword evidence="5" id="KW-0653">Protein transport</keyword>
<evidence type="ECO:0000256" key="3">
    <source>
        <dbReference type="ARBA" id="ARBA00022448"/>
    </source>
</evidence>
<evidence type="ECO:0000256" key="6">
    <source>
        <dbReference type="ARBA" id="ARBA00023010"/>
    </source>
</evidence>
<evidence type="ECO:0000256" key="7">
    <source>
        <dbReference type="ARBA" id="ARBA00023128"/>
    </source>
</evidence>
<dbReference type="AlphaFoldDB" id="A0A7R9U2F3"/>
<evidence type="ECO:0008006" key="10">
    <source>
        <dbReference type="Google" id="ProtNLM"/>
    </source>
</evidence>
<comment type="subcellular location">
    <subcellularLocation>
        <location evidence="1">Mitochondrion inner membrane</location>
        <topology evidence="1">Peripheral membrane protein</topology>
    </subcellularLocation>
</comment>
<keyword evidence="4" id="KW-0999">Mitochondrion inner membrane</keyword>
<gene>
    <name evidence="9" type="ORF">PPYR1160_LOCUS2001</name>
</gene>
<evidence type="ECO:0000256" key="5">
    <source>
        <dbReference type="ARBA" id="ARBA00022927"/>
    </source>
</evidence>
<keyword evidence="3" id="KW-0813">Transport</keyword>
<keyword evidence="8" id="KW-0472">Membrane</keyword>
<keyword evidence="6" id="KW-0811">Translocation</keyword>
<dbReference type="GO" id="GO:0005744">
    <property type="term" value="C:TIM23 mitochondrial import inner membrane translocase complex"/>
    <property type="evidence" value="ECO:0007669"/>
    <property type="project" value="InterPro"/>
</dbReference>
<evidence type="ECO:0000256" key="2">
    <source>
        <dbReference type="ARBA" id="ARBA00008817"/>
    </source>
</evidence>
<dbReference type="EMBL" id="HBEA01002704">
    <property type="protein sequence ID" value="CAD8252509.1"/>
    <property type="molecule type" value="Transcribed_RNA"/>
</dbReference>
<dbReference type="PANTHER" id="PTHR12388">
    <property type="entry name" value="MITOCHONDRIA ASSOCIATED GRANULOCYTE MACROPHAGE CSF SIGNALING MOLECULE"/>
    <property type="match status" value="1"/>
</dbReference>